<keyword evidence="2" id="KW-0732">Signal</keyword>
<organism evidence="3 4">
    <name type="scientific">Mugilogobius chulae</name>
    <name type="common">yellowstripe goby</name>
    <dbReference type="NCBI Taxonomy" id="88201"/>
    <lineage>
        <taxon>Eukaryota</taxon>
        <taxon>Metazoa</taxon>
        <taxon>Chordata</taxon>
        <taxon>Craniata</taxon>
        <taxon>Vertebrata</taxon>
        <taxon>Euteleostomi</taxon>
        <taxon>Actinopterygii</taxon>
        <taxon>Neopterygii</taxon>
        <taxon>Teleostei</taxon>
        <taxon>Neoteleostei</taxon>
        <taxon>Acanthomorphata</taxon>
        <taxon>Gobiaria</taxon>
        <taxon>Gobiiformes</taxon>
        <taxon>Gobioidei</taxon>
        <taxon>Gobiidae</taxon>
        <taxon>Gobionellinae</taxon>
        <taxon>Mugilogobius</taxon>
    </lineage>
</organism>
<evidence type="ECO:0000256" key="1">
    <source>
        <dbReference type="SAM" id="MobiDB-lite"/>
    </source>
</evidence>
<feature type="compositionally biased region" description="Basic and acidic residues" evidence="1">
    <location>
        <begin position="57"/>
        <end position="67"/>
    </location>
</feature>
<evidence type="ECO:0000313" key="4">
    <source>
        <dbReference type="Proteomes" id="UP001460270"/>
    </source>
</evidence>
<dbReference type="FunFam" id="2.130.10.10:FF:000622">
    <property type="entry name" value="Eukaryotic translation initiation factor 2-alpha kinase 3"/>
    <property type="match status" value="1"/>
</dbReference>
<accession>A0AAW0NP28</accession>
<dbReference type="CDD" id="cd09768">
    <property type="entry name" value="Luminal_EIF2AK3"/>
    <property type="match status" value="1"/>
</dbReference>
<gene>
    <name evidence="3" type="ORF">WMY93_016765</name>
</gene>
<dbReference type="AlphaFoldDB" id="A0AAW0NP28"/>
<sequence>MERGLRFGNVSISLVLLLLLSKALTQGSTNTASTSTSTAGKELPSSVSSAGRHGLRRAMEQPEQRDWAEEDSGAPVFGPDVTVEDDDLGSAAETEEDTFADNSSNLQPTRSLVIISTLDGRISALDPHNQGRKQWDLDVGSGCLVSSSLSKPEVFGNKMVIPSLDGALFQWNRDRELMEAVPFSVESLLESSYRIGDDTVLVGGKSLTTYGLGAFSGKIRYICSAVGCSRWDEEDLEAEDVLLLQRTQKTVRAIRPRSGSEKWNFSVGSFELKLVPEAQSGMNFLEGDSETWKESPKFIIEEPSGGDQPQGSNQNLDLVIKVSVSDWKVMAFSPEPNGGLVWERQFCTPIASAWLVGGGKVTPISLFDDTSYSSRSETDEDDGDEDGSSGESESSVYLGMYQGQYYLHSSVTITDKFPSKAIASEKDFAPLPTVKWKPLIHSPSRTPALVGSDEFDKCLTNDKFSHDEYSNGALSILQYPYDNGYYFPYSKRYREKRETAVSLIEGKGAGSETRRRKDPVLLLPWWKEIIGTIIFCIAATTYIVRKFFHPPAPIVSVRQRKESETQCQTDSNLTLKWWSPKRRSPWKPDPATMCQGI</sequence>
<evidence type="ECO:0008006" key="5">
    <source>
        <dbReference type="Google" id="ProtNLM"/>
    </source>
</evidence>
<feature type="compositionally biased region" description="Low complexity" evidence="1">
    <location>
        <begin position="28"/>
        <end position="39"/>
    </location>
</feature>
<reference evidence="4" key="1">
    <citation type="submission" date="2024-04" db="EMBL/GenBank/DDBJ databases">
        <title>Salinicola lusitanus LLJ914,a marine bacterium isolated from the Okinawa Trough.</title>
        <authorList>
            <person name="Li J."/>
        </authorList>
    </citation>
    <scope>NUCLEOTIDE SEQUENCE [LARGE SCALE GENOMIC DNA]</scope>
</reference>
<feature type="region of interest" description="Disordered" evidence="1">
    <location>
        <begin position="369"/>
        <end position="394"/>
    </location>
</feature>
<comment type="caution">
    <text evidence="3">The sequence shown here is derived from an EMBL/GenBank/DDBJ whole genome shotgun (WGS) entry which is preliminary data.</text>
</comment>
<dbReference type="SUPFAM" id="SSF50998">
    <property type="entry name" value="Quinoprotein alcohol dehydrogenase-like"/>
    <property type="match status" value="1"/>
</dbReference>
<feature type="region of interest" description="Disordered" evidence="1">
    <location>
        <begin position="28"/>
        <end position="85"/>
    </location>
</feature>
<dbReference type="Gene3D" id="2.130.10.10">
    <property type="entry name" value="YVTN repeat-like/Quinoprotein amine dehydrogenase"/>
    <property type="match status" value="1"/>
</dbReference>
<dbReference type="InterPro" id="IPR011047">
    <property type="entry name" value="Quinoprotein_ADH-like_sf"/>
</dbReference>
<protein>
    <recommendedName>
        <fullName evidence="5">Eukaryotic translation initiation factor 2-alpha kinase</fullName>
    </recommendedName>
</protein>
<proteinExistence type="predicted"/>
<dbReference type="EMBL" id="JBBPFD010000012">
    <property type="protein sequence ID" value="KAK7904158.1"/>
    <property type="molecule type" value="Genomic_DNA"/>
</dbReference>
<name>A0AAW0NP28_9GOBI</name>
<evidence type="ECO:0000313" key="3">
    <source>
        <dbReference type="EMBL" id="KAK7904158.1"/>
    </source>
</evidence>
<feature type="compositionally biased region" description="Acidic residues" evidence="1">
    <location>
        <begin position="378"/>
        <end position="388"/>
    </location>
</feature>
<dbReference type="InterPro" id="IPR015943">
    <property type="entry name" value="WD40/YVTN_repeat-like_dom_sf"/>
</dbReference>
<evidence type="ECO:0000256" key="2">
    <source>
        <dbReference type="SAM" id="SignalP"/>
    </source>
</evidence>
<feature type="chain" id="PRO_5043497343" description="Eukaryotic translation initiation factor 2-alpha kinase" evidence="2">
    <location>
        <begin position="26"/>
        <end position="597"/>
    </location>
</feature>
<keyword evidence="4" id="KW-1185">Reference proteome</keyword>
<dbReference type="Proteomes" id="UP001460270">
    <property type="component" value="Unassembled WGS sequence"/>
</dbReference>
<feature type="signal peptide" evidence="2">
    <location>
        <begin position="1"/>
        <end position="25"/>
    </location>
</feature>